<proteinExistence type="predicted"/>
<gene>
    <name evidence="1" type="ORF">L1987_18506</name>
</gene>
<evidence type="ECO:0000313" key="1">
    <source>
        <dbReference type="EMBL" id="KAI3813772.1"/>
    </source>
</evidence>
<reference evidence="2" key="1">
    <citation type="journal article" date="2022" name="Mol. Ecol. Resour.">
        <title>The genomes of chicory, endive, great burdock and yacon provide insights into Asteraceae palaeo-polyploidization history and plant inulin production.</title>
        <authorList>
            <person name="Fan W."/>
            <person name="Wang S."/>
            <person name="Wang H."/>
            <person name="Wang A."/>
            <person name="Jiang F."/>
            <person name="Liu H."/>
            <person name="Zhao H."/>
            <person name="Xu D."/>
            <person name="Zhang Y."/>
        </authorList>
    </citation>
    <scope>NUCLEOTIDE SEQUENCE [LARGE SCALE GENOMIC DNA]</scope>
    <source>
        <strain evidence="2">cv. Yunnan</strain>
    </source>
</reference>
<sequence length="439" mass="49921">MSLQLADRSVKYPRGFVDNMLVRVDKFIFPVDSVILYMDEDEHVPLILGRPFLATPHAMIDVFSGKLTLGVNDDNVTFDVNKPMKHPSSQDDTLYFLESIMSHAGEFLSDICGRDVSDTQILVRENGEIEMIATSIDESSSPLESDPAQDPTGFEEIERKYAFLDDERKFPVIIVADLKGDEKERLTVVLNAHKHAIAWKLMDIKGINPSFCTHKILMEDDFKPVVLGQQRLNPKMPKVVKKVVLKLLDAGLLYTISDSAWVSPVQVVPKKGGMTVVVNERNELILTRTVTERLVGQQFCCLLDGFSGYFQVPIAPEDQEKTTFMCPYGTFSYRCMPFGLCNAPTTFQRCMIAIFHNMVEDFMEPWRLLRRFIHDFSKIARPMTQLLEKEAPFIFSNKYLRAFELLKCKLVDAPIMVSPNWSLPFELMCKASNFALGGF</sequence>
<dbReference type="EMBL" id="CM042023">
    <property type="protein sequence ID" value="KAI3813772.1"/>
    <property type="molecule type" value="Genomic_DNA"/>
</dbReference>
<protein>
    <submittedName>
        <fullName evidence="1">Uncharacterized protein</fullName>
    </submittedName>
</protein>
<organism evidence="1 2">
    <name type="scientific">Smallanthus sonchifolius</name>
    <dbReference type="NCBI Taxonomy" id="185202"/>
    <lineage>
        <taxon>Eukaryota</taxon>
        <taxon>Viridiplantae</taxon>
        <taxon>Streptophyta</taxon>
        <taxon>Embryophyta</taxon>
        <taxon>Tracheophyta</taxon>
        <taxon>Spermatophyta</taxon>
        <taxon>Magnoliopsida</taxon>
        <taxon>eudicotyledons</taxon>
        <taxon>Gunneridae</taxon>
        <taxon>Pentapetalae</taxon>
        <taxon>asterids</taxon>
        <taxon>campanulids</taxon>
        <taxon>Asterales</taxon>
        <taxon>Asteraceae</taxon>
        <taxon>Asteroideae</taxon>
        <taxon>Heliantheae alliance</taxon>
        <taxon>Millerieae</taxon>
        <taxon>Smallanthus</taxon>
    </lineage>
</organism>
<accession>A0ACB9J098</accession>
<keyword evidence="2" id="KW-1185">Reference proteome</keyword>
<comment type="caution">
    <text evidence="1">The sequence shown here is derived from an EMBL/GenBank/DDBJ whole genome shotgun (WGS) entry which is preliminary data.</text>
</comment>
<name>A0ACB9J098_9ASTR</name>
<reference evidence="1 2" key="2">
    <citation type="journal article" date="2022" name="Mol. Ecol. Resour.">
        <title>The genomes of chicory, endive, great burdock and yacon provide insights into Asteraceae paleo-polyploidization history and plant inulin production.</title>
        <authorList>
            <person name="Fan W."/>
            <person name="Wang S."/>
            <person name="Wang H."/>
            <person name="Wang A."/>
            <person name="Jiang F."/>
            <person name="Liu H."/>
            <person name="Zhao H."/>
            <person name="Xu D."/>
            <person name="Zhang Y."/>
        </authorList>
    </citation>
    <scope>NUCLEOTIDE SEQUENCE [LARGE SCALE GENOMIC DNA]</scope>
    <source>
        <strain evidence="2">cv. Yunnan</strain>
        <tissue evidence="1">Leaves</tissue>
    </source>
</reference>
<dbReference type="Proteomes" id="UP001056120">
    <property type="component" value="Linkage Group LG06"/>
</dbReference>
<evidence type="ECO:0000313" key="2">
    <source>
        <dbReference type="Proteomes" id="UP001056120"/>
    </source>
</evidence>